<dbReference type="PROSITE" id="PS50943">
    <property type="entry name" value="HTH_CROC1"/>
    <property type="match status" value="1"/>
</dbReference>
<feature type="domain" description="HTH cro/C1-type" evidence="1">
    <location>
        <begin position="22"/>
        <end position="77"/>
    </location>
</feature>
<gene>
    <name evidence="2" type="ORF">GNE12_26850</name>
</gene>
<evidence type="ECO:0000259" key="1">
    <source>
        <dbReference type="PROSITE" id="PS50943"/>
    </source>
</evidence>
<dbReference type="InterPro" id="IPR001387">
    <property type="entry name" value="Cro/C1-type_HTH"/>
</dbReference>
<evidence type="ECO:0000313" key="3">
    <source>
        <dbReference type="Proteomes" id="UP000570851"/>
    </source>
</evidence>
<dbReference type="SMART" id="SM00530">
    <property type="entry name" value="HTH_XRE"/>
    <property type="match status" value="1"/>
</dbReference>
<dbReference type="CDD" id="cd00093">
    <property type="entry name" value="HTH_XRE"/>
    <property type="match status" value="1"/>
</dbReference>
<proteinExistence type="predicted"/>
<dbReference type="InterPro" id="IPR010982">
    <property type="entry name" value="Lambda_DNA-bd_dom_sf"/>
</dbReference>
<dbReference type="Pfam" id="PF13560">
    <property type="entry name" value="HTH_31"/>
    <property type="match status" value="1"/>
</dbReference>
<dbReference type="Proteomes" id="UP000570851">
    <property type="component" value="Unassembled WGS sequence"/>
</dbReference>
<dbReference type="Gene3D" id="1.10.260.40">
    <property type="entry name" value="lambda repressor-like DNA-binding domains"/>
    <property type="match status" value="1"/>
</dbReference>
<name>A0ABR6SGJ9_ANAVA</name>
<comment type="caution">
    <text evidence="2">The sequence shown here is derived from an EMBL/GenBank/DDBJ whole genome shotgun (WGS) entry which is preliminary data.</text>
</comment>
<dbReference type="SUPFAM" id="SSF47413">
    <property type="entry name" value="lambda repressor-like DNA-binding domains"/>
    <property type="match status" value="1"/>
</dbReference>
<evidence type="ECO:0000313" key="2">
    <source>
        <dbReference type="EMBL" id="MBC1305515.1"/>
    </source>
</evidence>
<keyword evidence="3" id="KW-1185">Reference proteome</keyword>
<sequence length="80" mass="9192">MPIDVQIERIIRVDAPGIGAKIKQARERDPRSVEELAKAADMTRANWYRIEREENDVLPEVTLRKIEEVLGVNFGISFDN</sequence>
<dbReference type="EMBL" id="JACKZP010000270">
    <property type="protein sequence ID" value="MBC1305515.1"/>
    <property type="molecule type" value="Genomic_DNA"/>
</dbReference>
<organism evidence="2 3">
    <name type="scientific">Trichormus variabilis N2B</name>
    <dbReference type="NCBI Taxonomy" id="2681315"/>
    <lineage>
        <taxon>Bacteria</taxon>
        <taxon>Bacillati</taxon>
        <taxon>Cyanobacteriota</taxon>
        <taxon>Cyanophyceae</taxon>
        <taxon>Nostocales</taxon>
        <taxon>Nostocaceae</taxon>
        <taxon>Trichormus</taxon>
    </lineage>
</organism>
<keyword evidence="2" id="KW-0614">Plasmid</keyword>
<reference evidence="2 3" key="1">
    <citation type="submission" date="2019-11" db="EMBL/GenBank/DDBJ databases">
        <title>Comparison of genomes from free-living endosymbiotic cyanobacteria isolated from Azolla.</title>
        <authorList>
            <person name="Thiel T."/>
            <person name="Pratte B."/>
        </authorList>
    </citation>
    <scope>NUCLEOTIDE SEQUENCE [LARGE SCALE GENOMIC DNA]</scope>
    <source>
        <strain evidence="2 3">N2B</strain>
        <plasmid evidence="2">pN2B-A</plasmid>
    </source>
</reference>
<protein>
    <submittedName>
        <fullName evidence="2">Helix-turn-helix transcriptional regulator</fullName>
    </submittedName>
</protein>
<geneLocation type="plasmid" evidence="2">
    <name>pN2B-A</name>
</geneLocation>
<accession>A0ABR6SGJ9</accession>